<protein>
    <submittedName>
        <fullName evidence="1">Uncharacterized protein</fullName>
    </submittedName>
</protein>
<sequence>MNKEIMKQAGFTEEVTAVEHGLCPICKKPVDASKFRNEIS</sequence>
<accession>A0A0F9KCS6</accession>
<proteinExistence type="predicted"/>
<comment type="caution">
    <text evidence="1">The sequence shown here is derived from an EMBL/GenBank/DDBJ whole genome shotgun (WGS) entry which is preliminary data.</text>
</comment>
<dbReference type="AlphaFoldDB" id="A0A0F9KCS6"/>
<name>A0A0F9KCS6_9ZZZZ</name>
<reference evidence="1" key="1">
    <citation type="journal article" date="2015" name="Nature">
        <title>Complex archaea that bridge the gap between prokaryotes and eukaryotes.</title>
        <authorList>
            <person name="Spang A."/>
            <person name="Saw J.H."/>
            <person name="Jorgensen S.L."/>
            <person name="Zaremba-Niedzwiedzka K."/>
            <person name="Martijn J."/>
            <person name="Lind A.E."/>
            <person name="van Eijk R."/>
            <person name="Schleper C."/>
            <person name="Guy L."/>
            <person name="Ettema T.J."/>
        </authorList>
    </citation>
    <scope>NUCLEOTIDE SEQUENCE</scope>
</reference>
<feature type="non-terminal residue" evidence="1">
    <location>
        <position position="40"/>
    </location>
</feature>
<evidence type="ECO:0000313" key="1">
    <source>
        <dbReference type="EMBL" id="KKM79758.1"/>
    </source>
</evidence>
<gene>
    <name evidence="1" type="ORF">LCGC14_1346610</name>
</gene>
<dbReference type="EMBL" id="LAZR01008290">
    <property type="protein sequence ID" value="KKM79758.1"/>
    <property type="molecule type" value="Genomic_DNA"/>
</dbReference>
<organism evidence="1">
    <name type="scientific">marine sediment metagenome</name>
    <dbReference type="NCBI Taxonomy" id="412755"/>
    <lineage>
        <taxon>unclassified sequences</taxon>
        <taxon>metagenomes</taxon>
        <taxon>ecological metagenomes</taxon>
    </lineage>
</organism>